<evidence type="ECO:0000256" key="1">
    <source>
        <dbReference type="SAM" id="MobiDB-lite"/>
    </source>
</evidence>
<accession>A0A9D4UGC3</accession>
<keyword evidence="3" id="KW-1185">Reference proteome</keyword>
<organism evidence="2 3">
    <name type="scientific">Adiantum capillus-veneris</name>
    <name type="common">Maidenhair fern</name>
    <dbReference type="NCBI Taxonomy" id="13818"/>
    <lineage>
        <taxon>Eukaryota</taxon>
        <taxon>Viridiplantae</taxon>
        <taxon>Streptophyta</taxon>
        <taxon>Embryophyta</taxon>
        <taxon>Tracheophyta</taxon>
        <taxon>Polypodiopsida</taxon>
        <taxon>Polypodiidae</taxon>
        <taxon>Polypodiales</taxon>
        <taxon>Pteridineae</taxon>
        <taxon>Pteridaceae</taxon>
        <taxon>Vittarioideae</taxon>
        <taxon>Adiantum</taxon>
    </lineage>
</organism>
<feature type="region of interest" description="Disordered" evidence="1">
    <location>
        <begin position="330"/>
        <end position="353"/>
    </location>
</feature>
<name>A0A9D4UGC3_ADICA</name>
<feature type="region of interest" description="Disordered" evidence="1">
    <location>
        <begin position="29"/>
        <end position="60"/>
    </location>
</feature>
<gene>
    <name evidence="2" type="ORF">GOP47_0017818</name>
</gene>
<protein>
    <submittedName>
        <fullName evidence="2">Uncharacterized protein</fullName>
    </submittedName>
</protein>
<dbReference type="AlphaFoldDB" id="A0A9D4UGC3"/>
<dbReference type="Proteomes" id="UP000886520">
    <property type="component" value="Chromosome 17"/>
</dbReference>
<dbReference type="EMBL" id="JABFUD020000017">
    <property type="protein sequence ID" value="KAI5067290.1"/>
    <property type="molecule type" value="Genomic_DNA"/>
</dbReference>
<feature type="region of interest" description="Disordered" evidence="1">
    <location>
        <begin position="252"/>
        <end position="301"/>
    </location>
</feature>
<evidence type="ECO:0000313" key="2">
    <source>
        <dbReference type="EMBL" id="KAI5067290.1"/>
    </source>
</evidence>
<feature type="compositionally biased region" description="Basic and acidic residues" evidence="1">
    <location>
        <begin position="39"/>
        <end position="48"/>
    </location>
</feature>
<proteinExistence type="predicted"/>
<evidence type="ECO:0000313" key="3">
    <source>
        <dbReference type="Proteomes" id="UP000886520"/>
    </source>
</evidence>
<feature type="compositionally biased region" description="Basic and acidic residues" evidence="1">
    <location>
        <begin position="271"/>
        <end position="301"/>
    </location>
</feature>
<comment type="caution">
    <text evidence="2">The sequence shown here is derived from an EMBL/GenBank/DDBJ whole genome shotgun (WGS) entry which is preliminary data.</text>
</comment>
<reference evidence="2" key="1">
    <citation type="submission" date="2021-01" db="EMBL/GenBank/DDBJ databases">
        <title>Adiantum capillus-veneris genome.</title>
        <authorList>
            <person name="Fang Y."/>
            <person name="Liao Q."/>
        </authorList>
    </citation>
    <scope>NUCLEOTIDE SEQUENCE</scope>
    <source>
        <strain evidence="2">H3</strain>
        <tissue evidence="2">Leaf</tissue>
    </source>
</reference>
<sequence>MKEGGCHGSCRASRQGHEMKDVLIRQFTCGPEEPPGAIKSKEKERALQEGDQPGLSLNSQGARAARTTEHWSGPGPFVTLRDSAIGGVSYLDSEIKASSWRQWIFKKQKATSTMSSSNSSSTSMVLKMLRLVNGRVGHHPSRQRSRHPGTILVERPLFIHGHEDLEFCFDSGMACTRTRRSWPTISMTILLVELQFKEVAGCLKARGARWKLHGERGLPEQEFPKRVVAGMQERVPSVASMAARGRVVGHGRLKWGTTSGQSKRGRGAGYRQERAAGLHHQEDGAGRDVRGSDSKEKAAKGLGHEGGWLSWVVQSRQGHEMKIVLIRGHQHQGEGEVTPRGESAPSESEFTRGKSCLNDRALAADPGPSVTLRDSAIGRVSCWDSEIKASSWRQSVFKKQKATSTMSYSNSSSTSMVDIYGFMLF</sequence>